<feature type="signal peptide" evidence="1">
    <location>
        <begin position="1"/>
        <end position="22"/>
    </location>
</feature>
<evidence type="ECO:0000256" key="1">
    <source>
        <dbReference type="SAM" id="SignalP"/>
    </source>
</evidence>
<protein>
    <submittedName>
        <fullName evidence="2">Uncharacterized protein</fullName>
    </submittedName>
</protein>
<dbReference type="EMBL" id="CP034210">
    <property type="protein sequence ID" value="QBZ65487.1"/>
    <property type="molecule type" value="Genomic_DNA"/>
</dbReference>
<evidence type="ECO:0000313" key="2">
    <source>
        <dbReference type="EMBL" id="QBZ65487.1"/>
    </source>
</evidence>
<proteinExistence type="predicted"/>
<feature type="chain" id="PRO_5020300377" evidence="1">
    <location>
        <begin position="23"/>
        <end position="108"/>
    </location>
</feature>
<sequence>MQSGPILIPFALFALGASSVAANPPKAQGDFDTCRVKVMVETAYDKEHVMIHPEVYIEPGHEGKIQNAYFSMVVQVDDSCTEATWKVTKGSVSTNKWWLDVQPVKARA</sequence>
<keyword evidence="1" id="KW-0732">Signal</keyword>
<accession>A0A4P7NSQ0</accession>
<reference evidence="2 3" key="1">
    <citation type="journal article" date="2019" name="Mol. Biol. Evol.">
        <title>Blast fungal genomes show frequent chromosomal changes, gene gains and losses, and effector gene turnover.</title>
        <authorList>
            <person name="Gomez Luciano L.B."/>
            <person name="Jason Tsai I."/>
            <person name="Chuma I."/>
            <person name="Tosa Y."/>
            <person name="Chen Y.H."/>
            <person name="Li J.Y."/>
            <person name="Li M.Y."/>
            <person name="Jade Lu M.Y."/>
            <person name="Nakayashiki H."/>
            <person name="Li W.H."/>
        </authorList>
    </citation>
    <scope>NUCLEOTIDE SEQUENCE [LARGE SCALE GENOMIC DNA]</scope>
    <source>
        <strain evidence="2">MZ5-1-6</strain>
    </source>
</reference>
<name>A0A4P7NSQ0_PYROR</name>
<dbReference type="AlphaFoldDB" id="A0A4P7NSQ0"/>
<gene>
    <name evidence="2" type="ORF">PoMZ_12448</name>
</gene>
<dbReference type="Proteomes" id="UP000294847">
    <property type="component" value="Chromosome 7"/>
</dbReference>
<organism evidence="2 3">
    <name type="scientific">Pyricularia oryzae</name>
    <name type="common">Rice blast fungus</name>
    <name type="synonym">Magnaporthe oryzae</name>
    <dbReference type="NCBI Taxonomy" id="318829"/>
    <lineage>
        <taxon>Eukaryota</taxon>
        <taxon>Fungi</taxon>
        <taxon>Dikarya</taxon>
        <taxon>Ascomycota</taxon>
        <taxon>Pezizomycotina</taxon>
        <taxon>Sordariomycetes</taxon>
        <taxon>Sordariomycetidae</taxon>
        <taxon>Magnaporthales</taxon>
        <taxon>Pyriculariaceae</taxon>
        <taxon>Pyricularia</taxon>
    </lineage>
</organism>
<evidence type="ECO:0000313" key="3">
    <source>
        <dbReference type="Proteomes" id="UP000294847"/>
    </source>
</evidence>